<evidence type="ECO:0000313" key="5">
    <source>
        <dbReference type="EMBL" id="OIS93662.1"/>
    </source>
</evidence>
<dbReference type="GO" id="GO:0043200">
    <property type="term" value="P:response to amino acid"/>
    <property type="evidence" value="ECO:0007669"/>
    <property type="project" value="TreeGrafter"/>
</dbReference>
<accession>A0A1J6I752</accession>
<evidence type="ECO:0000259" key="4">
    <source>
        <dbReference type="PROSITE" id="PS50956"/>
    </source>
</evidence>
<keyword evidence="2" id="KW-0238">DNA-binding</keyword>
<dbReference type="PROSITE" id="PS50956">
    <property type="entry name" value="HTH_ASNC_2"/>
    <property type="match status" value="1"/>
</dbReference>
<dbReference type="PRINTS" id="PR00033">
    <property type="entry name" value="HTHASNC"/>
</dbReference>
<evidence type="ECO:0000256" key="1">
    <source>
        <dbReference type="ARBA" id="ARBA00023015"/>
    </source>
</evidence>
<dbReference type="EMBL" id="MOEC01000008">
    <property type="protein sequence ID" value="OIS93662.1"/>
    <property type="molecule type" value="Genomic_DNA"/>
</dbReference>
<keyword evidence="1" id="KW-0805">Transcription regulation</keyword>
<evidence type="ECO:0000256" key="2">
    <source>
        <dbReference type="ARBA" id="ARBA00023125"/>
    </source>
</evidence>
<proteinExistence type="predicted"/>
<dbReference type="OrthoDB" id="7856348at2"/>
<sequence length="175" mass="20107">MKSRRTDLDSFDTKILDHLQQDARRPLRQISELVHLSTAAVQRRIRRLENIGIIDTVVAVLNPAKLGRYTTIIVEVTLESERIDLLETTRKSFLACPQVQQCYYVTGETDFFLILTVESMEQYDNICQTLFHNDHNVRRFRTVVSMKQVKSGVRIPVSGLSERPDELSGDRALTS</sequence>
<dbReference type="Gene3D" id="3.30.70.920">
    <property type="match status" value="1"/>
</dbReference>
<dbReference type="SUPFAM" id="SSF46785">
    <property type="entry name" value="Winged helix' DNA-binding domain"/>
    <property type="match status" value="1"/>
</dbReference>
<dbReference type="Gene3D" id="1.10.10.10">
    <property type="entry name" value="Winged helix-like DNA-binding domain superfamily/Winged helix DNA-binding domain"/>
    <property type="match status" value="1"/>
</dbReference>
<gene>
    <name evidence="5" type="ORF">BLA27_10145</name>
</gene>
<dbReference type="GO" id="GO:0005829">
    <property type="term" value="C:cytosol"/>
    <property type="evidence" value="ECO:0007669"/>
    <property type="project" value="TreeGrafter"/>
</dbReference>
<dbReference type="InterPro" id="IPR036390">
    <property type="entry name" value="WH_DNA-bd_sf"/>
</dbReference>
<dbReference type="PANTHER" id="PTHR30154:SF34">
    <property type="entry name" value="TRANSCRIPTIONAL REGULATOR AZLB"/>
    <property type="match status" value="1"/>
</dbReference>
<dbReference type="RefSeq" id="WP_071631645.1">
    <property type="nucleotide sequence ID" value="NZ_MOEC01000008.1"/>
</dbReference>
<keyword evidence="3" id="KW-0804">Transcription</keyword>
<comment type="caution">
    <text evidence="5">The sequence shown here is derived from an EMBL/GenBank/DDBJ whole genome shotgun (WGS) entry which is preliminary data.</text>
</comment>
<dbReference type="InterPro" id="IPR011008">
    <property type="entry name" value="Dimeric_a/b-barrel"/>
</dbReference>
<dbReference type="InterPro" id="IPR000485">
    <property type="entry name" value="AsnC-type_HTH_dom"/>
</dbReference>
<organism evidence="5 6">
    <name type="scientific">Brucella cytisi</name>
    <dbReference type="NCBI Taxonomy" id="407152"/>
    <lineage>
        <taxon>Bacteria</taxon>
        <taxon>Pseudomonadati</taxon>
        <taxon>Pseudomonadota</taxon>
        <taxon>Alphaproteobacteria</taxon>
        <taxon>Hyphomicrobiales</taxon>
        <taxon>Brucellaceae</taxon>
        <taxon>Brucella/Ochrobactrum group</taxon>
        <taxon>Brucella</taxon>
    </lineage>
</organism>
<feature type="domain" description="HTH asnC-type" evidence="4">
    <location>
        <begin position="8"/>
        <end position="69"/>
    </location>
</feature>
<dbReference type="InterPro" id="IPR019887">
    <property type="entry name" value="Tscrpt_reg_AsnC/Lrp_C"/>
</dbReference>
<dbReference type="Pfam" id="PF13404">
    <property type="entry name" value="HTH_AsnC-type"/>
    <property type="match status" value="1"/>
</dbReference>
<dbReference type="AlphaFoldDB" id="A0A1J6I752"/>
<dbReference type="InterPro" id="IPR019888">
    <property type="entry name" value="Tscrpt_reg_AsnC-like"/>
</dbReference>
<dbReference type="Pfam" id="PF01037">
    <property type="entry name" value="AsnC_trans_reg"/>
    <property type="match status" value="1"/>
</dbReference>
<name>A0A1J6I752_9HYPH</name>
<dbReference type="GO" id="GO:0043565">
    <property type="term" value="F:sequence-specific DNA binding"/>
    <property type="evidence" value="ECO:0007669"/>
    <property type="project" value="InterPro"/>
</dbReference>
<evidence type="ECO:0000256" key="3">
    <source>
        <dbReference type="ARBA" id="ARBA00023163"/>
    </source>
</evidence>
<evidence type="ECO:0000313" key="6">
    <source>
        <dbReference type="Proteomes" id="UP000182985"/>
    </source>
</evidence>
<reference evidence="5 6" key="1">
    <citation type="submission" date="2016-10" db="EMBL/GenBank/DDBJ databases">
        <title>The Draft Genome Sequence of the Potato Rhizosphere Bacteria Ochrobactrum sp. IPA7.2.</title>
        <authorList>
            <person name="Gogoleva N.E."/>
            <person name="Khlopko Y.A."/>
            <person name="Burygin G.L."/>
            <person name="Plotnikov A.O."/>
        </authorList>
    </citation>
    <scope>NUCLEOTIDE SEQUENCE [LARGE SCALE GENOMIC DNA]</scope>
    <source>
        <strain evidence="5 6">IPA7.2</strain>
    </source>
</reference>
<dbReference type="InterPro" id="IPR036388">
    <property type="entry name" value="WH-like_DNA-bd_sf"/>
</dbReference>
<dbReference type="Proteomes" id="UP000182985">
    <property type="component" value="Unassembled WGS sequence"/>
</dbReference>
<dbReference type="SUPFAM" id="SSF54909">
    <property type="entry name" value="Dimeric alpha+beta barrel"/>
    <property type="match status" value="1"/>
</dbReference>
<dbReference type="SMART" id="SM00344">
    <property type="entry name" value="HTH_ASNC"/>
    <property type="match status" value="1"/>
</dbReference>
<protein>
    <recommendedName>
        <fullName evidence="4">HTH asnC-type domain-containing protein</fullName>
    </recommendedName>
</protein>
<dbReference type="PANTHER" id="PTHR30154">
    <property type="entry name" value="LEUCINE-RESPONSIVE REGULATORY PROTEIN"/>
    <property type="match status" value="1"/>
</dbReference>
<keyword evidence="6" id="KW-1185">Reference proteome</keyword>